<dbReference type="PANTHER" id="PTHR21310:SF58">
    <property type="entry name" value="AMINOGLYCOSIDE PHOSPHOTRANSFERASE DOMAIN-CONTAINING PROTEIN"/>
    <property type="match status" value="1"/>
</dbReference>
<dbReference type="InterPro" id="IPR011009">
    <property type="entry name" value="Kinase-like_dom_sf"/>
</dbReference>
<dbReference type="Pfam" id="PF01636">
    <property type="entry name" value="APH"/>
    <property type="match status" value="1"/>
</dbReference>
<dbReference type="PANTHER" id="PTHR21310">
    <property type="entry name" value="AMINOGLYCOSIDE PHOSPHOTRANSFERASE-RELATED-RELATED"/>
    <property type="match status" value="1"/>
</dbReference>
<dbReference type="EMBL" id="RYZI01000014">
    <property type="protein sequence ID" value="RWA14088.1"/>
    <property type="molecule type" value="Genomic_DNA"/>
</dbReference>
<keyword evidence="4" id="KW-1185">Reference proteome</keyword>
<evidence type="ECO:0000256" key="1">
    <source>
        <dbReference type="SAM" id="MobiDB-lite"/>
    </source>
</evidence>
<accession>A0A439DI45</accession>
<dbReference type="InterPro" id="IPR002575">
    <property type="entry name" value="Aminoglycoside_PTrfase"/>
</dbReference>
<dbReference type="AlphaFoldDB" id="A0A439DI45"/>
<organism evidence="3 4">
    <name type="scientific">Xylaria grammica</name>
    <dbReference type="NCBI Taxonomy" id="363999"/>
    <lineage>
        <taxon>Eukaryota</taxon>
        <taxon>Fungi</taxon>
        <taxon>Dikarya</taxon>
        <taxon>Ascomycota</taxon>
        <taxon>Pezizomycotina</taxon>
        <taxon>Sordariomycetes</taxon>
        <taxon>Xylariomycetidae</taxon>
        <taxon>Xylariales</taxon>
        <taxon>Xylariaceae</taxon>
        <taxon>Xylaria</taxon>
    </lineage>
</organism>
<evidence type="ECO:0000259" key="2">
    <source>
        <dbReference type="Pfam" id="PF01636"/>
    </source>
</evidence>
<protein>
    <recommendedName>
        <fullName evidence="2">Aminoglycoside phosphotransferase domain-containing protein</fullName>
    </recommendedName>
</protein>
<feature type="domain" description="Aminoglycoside phosphotransferase" evidence="2">
    <location>
        <begin position="113"/>
        <end position="292"/>
    </location>
</feature>
<feature type="region of interest" description="Disordered" evidence="1">
    <location>
        <begin position="1"/>
        <end position="55"/>
    </location>
</feature>
<dbReference type="InterPro" id="IPR051678">
    <property type="entry name" value="AGP_Transferase"/>
</dbReference>
<reference evidence="3 4" key="1">
    <citation type="submission" date="2018-12" db="EMBL/GenBank/DDBJ databases">
        <title>Draft genome sequence of Xylaria grammica IHI A82.</title>
        <authorList>
            <person name="Buettner E."/>
            <person name="Kellner H."/>
        </authorList>
    </citation>
    <scope>NUCLEOTIDE SEQUENCE [LARGE SCALE GENOMIC DNA]</scope>
    <source>
        <strain evidence="3 4">IHI A82</strain>
    </source>
</reference>
<feature type="compositionally biased region" description="Basic and acidic residues" evidence="1">
    <location>
        <begin position="24"/>
        <end position="38"/>
    </location>
</feature>
<sequence>MADSNIMSESHTELSDNEVAIETSKLEIKSENESERTPDVATEDTINSPSSGVIKYGPRDPSEPCVACGWTLEENSCARYKSSIKLFYAASTRGAWALGRSFILKERLTSLRTYEAENLRFLKKHTKLPIPTLMHEWTEDDRYFTIATRVEGETLEKAWPKLTSDEKERIATQVADHLRELRGLTSERIETVDGKPLYGDGMFPSQKLISRDDEIFDELFHNLKDVDQSLLQQLRDHMPVCTPYTFTHADLAACNIIVKDGQFSGFIDFEYSGFFPVWFEFVGLRNGFGKDDREWKQLLSQKVAQYPVAKNFFVVRNSLFRNPMGEIGNKSLKDLLDNADTCPMLQHW</sequence>
<dbReference type="Gene3D" id="3.90.1200.10">
    <property type="match status" value="1"/>
</dbReference>
<evidence type="ECO:0000313" key="3">
    <source>
        <dbReference type="EMBL" id="RWA14088.1"/>
    </source>
</evidence>
<proteinExistence type="predicted"/>
<dbReference type="SUPFAM" id="SSF56112">
    <property type="entry name" value="Protein kinase-like (PK-like)"/>
    <property type="match status" value="1"/>
</dbReference>
<dbReference type="CDD" id="cd05120">
    <property type="entry name" value="APH_ChoK_like"/>
    <property type="match status" value="1"/>
</dbReference>
<gene>
    <name evidence="3" type="ORF">EKO27_g995</name>
</gene>
<comment type="caution">
    <text evidence="3">The sequence shown here is derived from an EMBL/GenBank/DDBJ whole genome shotgun (WGS) entry which is preliminary data.</text>
</comment>
<name>A0A439DI45_9PEZI</name>
<evidence type="ECO:0000313" key="4">
    <source>
        <dbReference type="Proteomes" id="UP000286045"/>
    </source>
</evidence>
<dbReference type="STRING" id="363999.A0A439DI45"/>
<dbReference type="Proteomes" id="UP000286045">
    <property type="component" value="Unassembled WGS sequence"/>
</dbReference>